<comment type="caution">
    <text evidence="1">The sequence shown here is derived from an EMBL/GenBank/DDBJ whole genome shotgun (WGS) entry which is preliminary data.</text>
</comment>
<sequence length="397" mass="46031">MSIHPLEEAGFNISTPITRIETQEDDDIFYYLTDPFSPTSNEEKVDFVFTRLNVLTKLIGNDKKNGIQNPIAIGYSFAESRKVRIIDNNPTIGEVWGDLVNDGLIPGLAKLKKDKIESFVQDIAYGYSLYPKVQSLKRYKEILDQCRDYFIHSKASSYISFDRHIYLLEIFFDLGFSIGDRIRDVVDKNNLIEKMRLDFEKITTPDIKRTIEARLENINAHFGKQKRLKSSKFDNPYYQGNLIALRDQNPLLIELAETNSPIVFSSEILNTYEGFNHTPENNIKELIKQISEGYAYTHHIVYLEKKLSNITNKLSVKRQTAPEPEVKKLKWKGQKNQLYYVLRLLKNKDLIANSYEELSVFLQTNVDVFKDTSLSTITKQLARPQKLPKARRIDLDE</sequence>
<accession>A0A4R8DGF0</accession>
<proteinExistence type="predicted"/>
<name>A0A4R8DGF0_9BACT</name>
<dbReference type="OrthoDB" id="9923027at2"/>
<organism evidence="1 2">
    <name type="scientific">Dinghuibacter silviterrae</name>
    <dbReference type="NCBI Taxonomy" id="1539049"/>
    <lineage>
        <taxon>Bacteria</taxon>
        <taxon>Pseudomonadati</taxon>
        <taxon>Bacteroidota</taxon>
        <taxon>Chitinophagia</taxon>
        <taxon>Chitinophagales</taxon>
        <taxon>Chitinophagaceae</taxon>
        <taxon>Dinghuibacter</taxon>
    </lineage>
</organism>
<protein>
    <submittedName>
        <fullName evidence="1">Uncharacterized protein</fullName>
    </submittedName>
</protein>
<dbReference type="RefSeq" id="WP_133996232.1">
    <property type="nucleotide sequence ID" value="NZ_SODV01000002.1"/>
</dbReference>
<dbReference type="EMBL" id="SODV01000002">
    <property type="protein sequence ID" value="TDW96186.1"/>
    <property type="molecule type" value="Genomic_DNA"/>
</dbReference>
<reference evidence="1 2" key="1">
    <citation type="submission" date="2019-03" db="EMBL/GenBank/DDBJ databases">
        <title>Genomic Encyclopedia of Type Strains, Phase IV (KMG-IV): sequencing the most valuable type-strain genomes for metagenomic binning, comparative biology and taxonomic classification.</title>
        <authorList>
            <person name="Goeker M."/>
        </authorList>
    </citation>
    <scope>NUCLEOTIDE SEQUENCE [LARGE SCALE GENOMIC DNA]</scope>
    <source>
        <strain evidence="1 2">DSM 100059</strain>
    </source>
</reference>
<evidence type="ECO:0000313" key="1">
    <source>
        <dbReference type="EMBL" id="TDW96186.1"/>
    </source>
</evidence>
<dbReference type="AlphaFoldDB" id="A0A4R8DGF0"/>
<gene>
    <name evidence="1" type="ORF">EDB95_4010</name>
</gene>
<dbReference type="Proteomes" id="UP000294498">
    <property type="component" value="Unassembled WGS sequence"/>
</dbReference>
<evidence type="ECO:0000313" key="2">
    <source>
        <dbReference type="Proteomes" id="UP000294498"/>
    </source>
</evidence>
<keyword evidence="2" id="KW-1185">Reference proteome</keyword>